<evidence type="ECO:0000256" key="9">
    <source>
        <dbReference type="ARBA" id="ARBA00023136"/>
    </source>
</evidence>
<dbReference type="InterPro" id="IPR050168">
    <property type="entry name" value="AAA_ATPase_domain"/>
</dbReference>
<evidence type="ECO:0000313" key="15">
    <source>
        <dbReference type="EMBL" id="KAL3231329.1"/>
    </source>
</evidence>
<evidence type="ECO:0000256" key="8">
    <source>
        <dbReference type="ARBA" id="ARBA00022927"/>
    </source>
</evidence>
<evidence type="ECO:0000256" key="2">
    <source>
        <dbReference type="ARBA" id="ARBA00006914"/>
    </source>
</evidence>
<dbReference type="SUPFAM" id="SSF52540">
    <property type="entry name" value="P-loop containing nucleoside triphosphate hydrolases"/>
    <property type="match status" value="2"/>
</dbReference>
<feature type="domain" description="AAA+ ATPase" evidence="14">
    <location>
        <begin position="718"/>
        <end position="854"/>
    </location>
</feature>
<evidence type="ECO:0000256" key="3">
    <source>
        <dbReference type="ARBA" id="ARBA00022448"/>
    </source>
</evidence>
<protein>
    <recommendedName>
        <fullName evidence="11">Peroxisomal ATPase PEX1</fullName>
    </recommendedName>
    <alternativeName>
        <fullName evidence="10">Peroxin-1</fullName>
    </alternativeName>
</protein>
<evidence type="ECO:0000313" key="16">
    <source>
        <dbReference type="Proteomes" id="UP001623330"/>
    </source>
</evidence>
<dbReference type="InterPro" id="IPR003960">
    <property type="entry name" value="ATPase_AAA_CS"/>
</dbReference>
<evidence type="ECO:0000256" key="5">
    <source>
        <dbReference type="ARBA" id="ARBA00022741"/>
    </source>
</evidence>
<dbReference type="PANTHER" id="PTHR23077">
    <property type="entry name" value="AAA-FAMILY ATPASE"/>
    <property type="match status" value="1"/>
</dbReference>
<evidence type="ECO:0000256" key="12">
    <source>
        <dbReference type="ARBA" id="ARBA00048778"/>
    </source>
</evidence>
<dbReference type="EMBL" id="JBEVYD010000007">
    <property type="protein sequence ID" value="KAL3231329.1"/>
    <property type="molecule type" value="Genomic_DNA"/>
</dbReference>
<dbReference type="SUPFAM" id="SSF50692">
    <property type="entry name" value="ADC-like"/>
    <property type="match status" value="1"/>
</dbReference>
<accession>A0ABR4NSQ6</accession>
<proteinExistence type="inferred from homology"/>
<evidence type="ECO:0000256" key="6">
    <source>
        <dbReference type="ARBA" id="ARBA00022801"/>
    </source>
</evidence>
<dbReference type="Pfam" id="PF09262">
    <property type="entry name" value="PEX-1N"/>
    <property type="match status" value="1"/>
</dbReference>
<name>A0ABR4NSQ6_9SACH</name>
<keyword evidence="8" id="KW-0653">Protein transport</keyword>
<evidence type="ECO:0000256" key="4">
    <source>
        <dbReference type="ARBA" id="ARBA00022593"/>
    </source>
</evidence>
<evidence type="ECO:0000256" key="7">
    <source>
        <dbReference type="ARBA" id="ARBA00022840"/>
    </source>
</evidence>
<dbReference type="InterPro" id="IPR003959">
    <property type="entry name" value="ATPase_AAA_core"/>
</dbReference>
<keyword evidence="5" id="KW-0547">Nucleotide-binding</keyword>
<dbReference type="Pfam" id="PF00004">
    <property type="entry name" value="AAA"/>
    <property type="match status" value="2"/>
</dbReference>
<dbReference type="PANTHER" id="PTHR23077:SF12">
    <property type="entry name" value="PEROXISOMAL ATPASE PEX1"/>
    <property type="match status" value="1"/>
</dbReference>
<dbReference type="PROSITE" id="PS00674">
    <property type="entry name" value="AAA"/>
    <property type="match status" value="1"/>
</dbReference>
<dbReference type="Pfam" id="PF17862">
    <property type="entry name" value="AAA_lid_3"/>
    <property type="match status" value="1"/>
</dbReference>
<keyword evidence="16" id="KW-1185">Reference proteome</keyword>
<feature type="domain" description="AAA+ ATPase" evidence="14">
    <location>
        <begin position="430"/>
        <end position="555"/>
    </location>
</feature>
<dbReference type="InterPro" id="IPR009010">
    <property type="entry name" value="Asp_de-COase-like_dom_sf"/>
</dbReference>
<dbReference type="CDD" id="cd19526">
    <property type="entry name" value="RecA-like_PEX1_r2"/>
    <property type="match status" value="1"/>
</dbReference>
<dbReference type="SUPFAM" id="SSF54585">
    <property type="entry name" value="Cdc48 domain 2-like"/>
    <property type="match status" value="1"/>
</dbReference>
<dbReference type="Gene3D" id="3.10.330.10">
    <property type="match status" value="1"/>
</dbReference>
<keyword evidence="3" id="KW-0813">Transport</keyword>
<dbReference type="SMART" id="SM00382">
    <property type="entry name" value="AAA"/>
    <property type="match status" value="2"/>
</dbReference>
<dbReference type="InterPro" id="IPR041569">
    <property type="entry name" value="AAA_lid_3"/>
</dbReference>
<gene>
    <name evidence="15" type="ORF">RNJ44_00364</name>
</gene>
<evidence type="ECO:0000256" key="13">
    <source>
        <dbReference type="SAM" id="MobiDB-lite"/>
    </source>
</evidence>
<feature type="region of interest" description="Disordered" evidence="13">
    <location>
        <begin position="1009"/>
        <end position="1031"/>
    </location>
</feature>
<keyword evidence="6" id="KW-0378">Hydrolase</keyword>
<comment type="subcellular location">
    <subcellularLocation>
        <location evidence="1">Membrane</location>
    </subcellularLocation>
</comment>
<organism evidence="15 16">
    <name type="scientific">Nakaseomyces bracarensis</name>
    <dbReference type="NCBI Taxonomy" id="273131"/>
    <lineage>
        <taxon>Eukaryota</taxon>
        <taxon>Fungi</taxon>
        <taxon>Dikarya</taxon>
        <taxon>Ascomycota</taxon>
        <taxon>Saccharomycotina</taxon>
        <taxon>Saccharomycetes</taxon>
        <taxon>Saccharomycetales</taxon>
        <taxon>Saccharomycetaceae</taxon>
        <taxon>Nakaseomyces</taxon>
    </lineage>
</organism>
<dbReference type="InterPro" id="IPR029067">
    <property type="entry name" value="CDC48_domain_2-like_sf"/>
</dbReference>
<comment type="catalytic activity">
    <reaction evidence="12">
        <text>ATP + H2O = ADP + phosphate + H(+)</text>
        <dbReference type="Rhea" id="RHEA:13065"/>
        <dbReference type="ChEBI" id="CHEBI:15377"/>
        <dbReference type="ChEBI" id="CHEBI:15378"/>
        <dbReference type="ChEBI" id="CHEBI:30616"/>
        <dbReference type="ChEBI" id="CHEBI:43474"/>
        <dbReference type="ChEBI" id="CHEBI:456216"/>
    </reaction>
    <physiologicalReaction direction="left-to-right" evidence="12">
        <dbReference type="Rhea" id="RHEA:13066"/>
    </physiologicalReaction>
</comment>
<keyword evidence="7" id="KW-0067">ATP-binding</keyword>
<reference evidence="15 16" key="1">
    <citation type="submission" date="2024-05" db="EMBL/GenBank/DDBJ databases">
        <title>Long read based assembly of the Candida bracarensis genome reveals expanded adhesin content.</title>
        <authorList>
            <person name="Marcet-Houben M."/>
            <person name="Ksiezopolska E."/>
            <person name="Gabaldon T."/>
        </authorList>
    </citation>
    <scope>NUCLEOTIDE SEQUENCE [LARGE SCALE GENOMIC DNA]</scope>
    <source>
        <strain evidence="15 16">CBM6</strain>
    </source>
</reference>
<dbReference type="Proteomes" id="UP001623330">
    <property type="component" value="Unassembled WGS sequence"/>
</dbReference>
<dbReference type="InterPro" id="IPR015342">
    <property type="entry name" value="PEX1-N_C-lobe"/>
</dbReference>
<sequence>MEFDGALVYNNDIKGNFVRLAPSVVGSVESAGIRVQDVKVEVSFAGESVALGWDGFESRGEVEINPVLAAKCLGVTAGQRVKLVVSRFSDSEVATEVYLEPESSYDWDLIETNSQLLQDSILMQTRGVTLDRTFICYLESMVAKFTVTKIVPESLPSAKISEGTLVVVAPKPSRKQLQKRLAESQRPKLKLSMKTLLQDSQLNNLEGFSVGVFTDQDIEQEGYGLISLKRKLTTKHKGEYINKIPVKVHHINTTTLPNNRIILSDLVWECLLMSPVNNELLDLELNSFVPSSKTKLDEVDFILRPITMGSTLRQTQQDSSENELPETLNKLKECLCHSVITSNLVFPTYNCFLEIKNKITGDILQNLDLAVLDGAPTSNWKYLATEIKDITVPVNPTVHAQFNFPIDIDPEPTKDLFQELLSVLEYPFNASSGFLIEGEAGMGKTTLLRQLQYKLIFDLHFNTLYIDCNELLKFNTFEKLKKYFSNLISNCYWNQPSILILDNAEAVFPTSKSDDPQQQSQMKDRMSVSTKVASFLMDRVEKITERQRNVMKLLFAVPKKYTLESNFFDRHFISETFTIKPCDKHSRISYLKYFLENISQVPLNLASNLDYSDISVETEGYSLADLKLFTEKLFYDANMKALEVTGELQDELVITKGMLHNCLSSFTPSALRGVKLSKSTGVKWSNIGALNEAKQVLLETLEWPTRYAPIFAKCPLRLRSGILLYGYPGCGKTLLASAVAQQSGLNFISVKGPEILNKYIGASEQNVRELFEKAQAVKPCILFFDEFDSIAPKRGHDSTGVTDRVVNQLLTQMDGAEGLDGVYVLAATSRPDLIDAALLRPGRLDKSVLCDMPDEDARYDILLTITRNDETNQLKIREDIDLRAIAKETKYYSGADLQSLCYNAYLKSVQRKLENSKLDEAATKDKSQRGTIEYCVVGGEEQKTPIVEEHLRNLIKQRKTDHEHDKEKLKDEAIYIETHDLEEALSETKPSVSTNEYMKLKAVYDKFNEDRDGKMPTGENGDEIGSRLSLM</sequence>
<evidence type="ECO:0000256" key="11">
    <source>
        <dbReference type="ARBA" id="ARBA00034532"/>
    </source>
</evidence>
<keyword evidence="9" id="KW-0472">Membrane</keyword>
<comment type="caution">
    <text evidence="15">The sequence shown here is derived from an EMBL/GenBank/DDBJ whole genome shotgun (WGS) entry which is preliminary data.</text>
</comment>
<comment type="similarity">
    <text evidence="2">Belongs to the AAA ATPase family.</text>
</comment>
<dbReference type="Gene3D" id="3.40.50.300">
    <property type="entry name" value="P-loop containing nucleotide triphosphate hydrolases"/>
    <property type="match status" value="2"/>
</dbReference>
<dbReference type="Gene3D" id="1.10.8.60">
    <property type="match status" value="1"/>
</dbReference>
<keyword evidence="4" id="KW-0962">Peroxisome biogenesis</keyword>
<evidence type="ECO:0000259" key="14">
    <source>
        <dbReference type="SMART" id="SM00382"/>
    </source>
</evidence>
<dbReference type="InterPro" id="IPR027417">
    <property type="entry name" value="P-loop_NTPase"/>
</dbReference>
<evidence type="ECO:0000256" key="10">
    <source>
        <dbReference type="ARBA" id="ARBA00032509"/>
    </source>
</evidence>
<dbReference type="InterPro" id="IPR003593">
    <property type="entry name" value="AAA+_ATPase"/>
</dbReference>
<evidence type="ECO:0000256" key="1">
    <source>
        <dbReference type="ARBA" id="ARBA00004370"/>
    </source>
</evidence>